<name>A0A1L7WRD1_9HELO</name>
<feature type="compositionally biased region" description="Low complexity" evidence="1">
    <location>
        <begin position="464"/>
        <end position="477"/>
    </location>
</feature>
<dbReference type="PANTHER" id="PTHR43313">
    <property type="entry name" value="SHORT-CHAIN DEHYDROGENASE/REDUCTASE FAMILY 9C"/>
    <property type="match status" value="1"/>
</dbReference>
<dbReference type="EMBL" id="FJOG01000006">
    <property type="protein sequence ID" value="CZR55326.1"/>
    <property type="molecule type" value="Genomic_DNA"/>
</dbReference>
<dbReference type="Proteomes" id="UP000184330">
    <property type="component" value="Unassembled WGS sequence"/>
</dbReference>
<dbReference type="SUPFAM" id="SSF51735">
    <property type="entry name" value="NAD(P)-binding Rossmann-fold domains"/>
    <property type="match status" value="1"/>
</dbReference>
<protein>
    <recommendedName>
        <fullName evidence="4">DUF1776-domain-containing protein</fullName>
    </recommendedName>
</protein>
<feature type="compositionally biased region" description="Basic and acidic residues" evidence="1">
    <location>
        <begin position="503"/>
        <end position="517"/>
    </location>
</feature>
<dbReference type="Gene3D" id="3.40.50.720">
    <property type="entry name" value="NAD(P)-binding Rossmann-like Domain"/>
    <property type="match status" value="1"/>
</dbReference>
<dbReference type="InterPro" id="IPR036291">
    <property type="entry name" value="NAD(P)-bd_dom_sf"/>
</dbReference>
<dbReference type="Pfam" id="PF08643">
    <property type="entry name" value="DUF1776"/>
    <property type="match status" value="1"/>
</dbReference>
<evidence type="ECO:0000313" key="2">
    <source>
        <dbReference type="EMBL" id="CZR55326.1"/>
    </source>
</evidence>
<reference evidence="2 3" key="1">
    <citation type="submission" date="2016-03" db="EMBL/GenBank/DDBJ databases">
        <authorList>
            <person name="Ploux O."/>
        </authorList>
    </citation>
    <scope>NUCLEOTIDE SEQUENCE [LARGE SCALE GENOMIC DNA]</scope>
    <source>
        <strain evidence="2 3">UAMH 11012</strain>
    </source>
</reference>
<keyword evidence="3" id="KW-1185">Reference proteome</keyword>
<dbReference type="PANTHER" id="PTHR43313:SF1">
    <property type="entry name" value="3BETA-HYDROXYSTEROID DEHYDROGENASE DHS-16"/>
    <property type="match status" value="1"/>
</dbReference>
<dbReference type="STRING" id="576137.A0A1L7WRD1"/>
<feature type="region of interest" description="Disordered" evidence="1">
    <location>
        <begin position="462"/>
        <end position="481"/>
    </location>
</feature>
<feature type="region of interest" description="Disordered" evidence="1">
    <location>
        <begin position="48"/>
        <end position="69"/>
    </location>
</feature>
<dbReference type="InterPro" id="IPR013952">
    <property type="entry name" value="DUF1776_fun"/>
</dbReference>
<feature type="region of interest" description="Disordered" evidence="1">
    <location>
        <begin position="493"/>
        <end position="517"/>
    </location>
</feature>
<evidence type="ECO:0000256" key="1">
    <source>
        <dbReference type="SAM" id="MobiDB-lite"/>
    </source>
</evidence>
<evidence type="ECO:0000313" key="3">
    <source>
        <dbReference type="Proteomes" id="UP000184330"/>
    </source>
</evidence>
<proteinExistence type="predicted"/>
<evidence type="ECO:0008006" key="4">
    <source>
        <dbReference type="Google" id="ProtNLM"/>
    </source>
</evidence>
<organism evidence="2 3">
    <name type="scientific">Phialocephala subalpina</name>
    <dbReference type="NCBI Taxonomy" id="576137"/>
    <lineage>
        <taxon>Eukaryota</taxon>
        <taxon>Fungi</taxon>
        <taxon>Dikarya</taxon>
        <taxon>Ascomycota</taxon>
        <taxon>Pezizomycotina</taxon>
        <taxon>Leotiomycetes</taxon>
        <taxon>Helotiales</taxon>
        <taxon>Mollisiaceae</taxon>
        <taxon>Phialocephala</taxon>
        <taxon>Phialocephala fortinii species complex</taxon>
    </lineage>
</organism>
<gene>
    <name evidence="2" type="ORF">PAC_05213</name>
</gene>
<accession>A0A1L7WRD1</accession>
<dbReference type="AlphaFoldDB" id="A0A1L7WRD1"/>
<dbReference type="OrthoDB" id="5308060at2759"/>
<sequence>MSADDQAFLDILSSVPNDIRKYSGEVADYVDSHLEKVSNTLREALSSSKWIPESARPRPPPPPPKSFQMSVAPTVLGQLQCWVLKHKVLTTIVVLAIGGVTYKVIRRKVNRKKRRAKRASNGARLEVVVIAGPASEPITRSISLDLERRGFIVYIVCNTIEEEMLVQNEARPDIKPLMIDIVDPESARASIERFKLHLQSPHAAFQGAKPHHLSLRSLILIPSPSYPSSPIATLSPSTLSDLLNTRLLTPILTTQTFLPLLHATPLPYPTHHSLPANAKQGEKPSVLLLTPSIISSLSPSFHLPESLITTALTSFTSVLTSELSPLNIPVTHLQLGTFDVSSFTHNKALVTTTQAQRAETLKWDDGSRQAYARNFVAVNSKGGGGVGAVGKGSSLRELNNAVFDAMVSGRAGTVRVGMGSRTYGFVGRWVPRSLVGWMMGVRRVGEPRGEFGRGGIFGESLGLGPSRSTSPGSASSGNVHGLGESEYVSVYQGDTLPEGDYPDGFRDEHDGYDGNGH</sequence>